<protein>
    <recommendedName>
        <fullName evidence="3">DUF1127 domain-containing protein</fullName>
    </recommendedName>
</protein>
<reference evidence="2" key="1">
    <citation type="submission" date="2015-08" db="EMBL/GenBank/DDBJ databases">
        <authorList>
            <person name="Varghese N."/>
        </authorList>
    </citation>
    <scope>NUCLEOTIDE SEQUENCE [LARGE SCALE GENOMIC DNA]</scope>
    <source>
        <strain evidence="2">JCM 18476</strain>
    </source>
</reference>
<dbReference type="Proteomes" id="UP000182769">
    <property type="component" value="Unassembled WGS sequence"/>
</dbReference>
<dbReference type="AlphaFoldDB" id="A0A0K6IK58"/>
<name>A0A0K6IK58_9GAMM</name>
<evidence type="ECO:0000313" key="1">
    <source>
        <dbReference type="EMBL" id="CUB03488.1"/>
    </source>
</evidence>
<dbReference type="OrthoDB" id="6107611at2"/>
<accession>A0A0K6IK58</accession>
<evidence type="ECO:0000313" key="2">
    <source>
        <dbReference type="Proteomes" id="UP000182769"/>
    </source>
</evidence>
<dbReference type="EMBL" id="CYHG01000003">
    <property type="protein sequence ID" value="CUB03488.1"/>
    <property type="molecule type" value="Genomic_DNA"/>
</dbReference>
<evidence type="ECO:0008006" key="3">
    <source>
        <dbReference type="Google" id="ProtNLM"/>
    </source>
</evidence>
<gene>
    <name evidence="1" type="ORF">Ga0061065_103339</name>
</gene>
<dbReference type="RefSeq" id="WP_055462440.1">
    <property type="nucleotide sequence ID" value="NZ_CYHG01000003.1"/>
</dbReference>
<keyword evidence="2" id="KW-1185">Reference proteome</keyword>
<sequence length="64" mass="7359">MSFIALLNLAKDYFEQRRLNQTFGHLENHILRDIGFVRTDVGIRPLNPVASEQSPPPERPLKDS</sequence>
<organism evidence="1 2">
    <name type="scientific">Marinomonas fungiae</name>
    <dbReference type="NCBI Taxonomy" id="1137284"/>
    <lineage>
        <taxon>Bacteria</taxon>
        <taxon>Pseudomonadati</taxon>
        <taxon>Pseudomonadota</taxon>
        <taxon>Gammaproteobacteria</taxon>
        <taxon>Oceanospirillales</taxon>
        <taxon>Oceanospirillaceae</taxon>
        <taxon>Marinomonas</taxon>
    </lineage>
</organism>
<proteinExistence type="predicted"/>